<evidence type="ECO:0000256" key="3">
    <source>
        <dbReference type="ARBA" id="ARBA00023125"/>
    </source>
</evidence>
<keyword evidence="4 6" id="KW-0233">DNA recombination</keyword>
<dbReference type="InterPro" id="IPR000085">
    <property type="entry name" value="RuvA"/>
</dbReference>
<dbReference type="SUPFAM" id="SSF47781">
    <property type="entry name" value="RuvA domain 2-like"/>
    <property type="match status" value="1"/>
</dbReference>
<sequence length="196" mass="19816">MIASVHGTVAHVGIAQAVIEVGGVGLAVLATPTTLSGLREGAPARLATSLVVREDSLTLFGFSDDDERDTFNILQGVSGVGPKVALNVLSVHTPDALRTAVANKDSAALQRVSGIGKKGAERLLLELGNKLGPATGVGARPAAPANALESDVVEALVGLGWPERDAHAAYESAAATETDGSVAGLLRSSLQILGAR</sequence>
<dbReference type="Pfam" id="PF14520">
    <property type="entry name" value="HHH_5"/>
    <property type="match status" value="1"/>
</dbReference>
<dbReference type="InterPro" id="IPR012340">
    <property type="entry name" value="NA-bd_OB-fold"/>
</dbReference>
<dbReference type="InterPro" id="IPR013849">
    <property type="entry name" value="DNA_helicase_Holl-junc_RuvA_I"/>
</dbReference>
<comment type="similarity">
    <text evidence="6">Belongs to the RuvA family.</text>
</comment>
<accession>A0A2V1K4M2</accession>
<evidence type="ECO:0000256" key="5">
    <source>
        <dbReference type="ARBA" id="ARBA00023204"/>
    </source>
</evidence>
<keyword evidence="3 6" id="KW-0238">DNA-binding</keyword>
<dbReference type="AlphaFoldDB" id="A0A2V1K4M2"/>
<comment type="caution">
    <text evidence="6">Lacks conserved residue(s) required for the propagation of feature annotation.</text>
</comment>
<dbReference type="Pfam" id="PF01330">
    <property type="entry name" value="RuvA_N"/>
    <property type="match status" value="1"/>
</dbReference>
<name>A0A2V1K4M2_9ACTO</name>
<feature type="region of interest" description="Domain III" evidence="6">
    <location>
        <begin position="144"/>
        <end position="196"/>
    </location>
</feature>
<dbReference type="SUPFAM" id="SSF50249">
    <property type="entry name" value="Nucleic acid-binding proteins"/>
    <property type="match status" value="1"/>
</dbReference>
<dbReference type="EMBL" id="QETB01000006">
    <property type="protein sequence ID" value="PWF24589.1"/>
    <property type="molecule type" value="Genomic_DNA"/>
</dbReference>
<evidence type="ECO:0000259" key="7">
    <source>
        <dbReference type="SMART" id="SM00278"/>
    </source>
</evidence>
<dbReference type="HAMAP" id="MF_00031">
    <property type="entry name" value="DNA_HJ_migration_RuvA"/>
    <property type="match status" value="1"/>
</dbReference>
<dbReference type="Gene3D" id="1.10.150.20">
    <property type="entry name" value="5' to 3' exonuclease, C-terminal subdomain"/>
    <property type="match status" value="1"/>
</dbReference>
<comment type="subcellular location">
    <subcellularLocation>
        <location evidence="6">Cytoplasm</location>
    </subcellularLocation>
</comment>
<keyword evidence="9" id="KW-1185">Reference proteome</keyword>
<dbReference type="InterPro" id="IPR036267">
    <property type="entry name" value="RuvA_C_sf"/>
</dbReference>
<dbReference type="GO" id="GO:0005524">
    <property type="term" value="F:ATP binding"/>
    <property type="evidence" value="ECO:0007669"/>
    <property type="project" value="InterPro"/>
</dbReference>
<dbReference type="SUPFAM" id="SSF46929">
    <property type="entry name" value="DNA helicase RuvA subunit, C-terminal domain"/>
    <property type="match status" value="1"/>
</dbReference>
<dbReference type="GO" id="GO:0009378">
    <property type="term" value="F:four-way junction helicase activity"/>
    <property type="evidence" value="ECO:0007669"/>
    <property type="project" value="InterPro"/>
</dbReference>
<dbReference type="InterPro" id="IPR011114">
    <property type="entry name" value="RuvA_C"/>
</dbReference>
<comment type="function">
    <text evidence="6">The RuvA-RuvB-RuvC complex processes Holliday junction (HJ) DNA during genetic recombination and DNA repair, while the RuvA-RuvB complex plays an important role in the rescue of blocked DNA replication forks via replication fork reversal (RFR). RuvA specifically binds to HJ cruciform DNA, conferring on it an open structure. The RuvB hexamer acts as an ATP-dependent pump, pulling dsDNA into and through the RuvAB complex. HJ branch migration allows RuvC to scan DNA until it finds its consensus sequence, where it cleaves and resolves the cruciform DNA.</text>
</comment>
<feature type="domain" description="Helix-hairpin-helix DNA-binding motif class 1" evidence="7">
    <location>
        <begin position="72"/>
        <end position="91"/>
    </location>
</feature>
<evidence type="ECO:0000313" key="9">
    <source>
        <dbReference type="Proteomes" id="UP000245283"/>
    </source>
</evidence>
<dbReference type="InterPro" id="IPR010994">
    <property type="entry name" value="RuvA_2-like"/>
</dbReference>
<reference evidence="9" key="1">
    <citation type="submission" date="2018-05" db="EMBL/GenBank/DDBJ databases">
        <authorList>
            <person name="Li Y."/>
        </authorList>
    </citation>
    <scope>NUCLEOTIDE SEQUENCE [LARGE SCALE GENOMIC DNA]</scope>
    <source>
        <strain evidence="9">sk1b4</strain>
    </source>
</reference>
<dbReference type="Pfam" id="PF07499">
    <property type="entry name" value="RuvA_C"/>
    <property type="match status" value="1"/>
</dbReference>
<feature type="domain" description="Helix-hairpin-helix DNA-binding motif class 1" evidence="7">
    <location>
        <begin position="107"/>
        <end position="126"/>
    </location>
</feature>
<dbReference type="GO" id="GO:0005737">
    <property type="term" value="C:cytoplasm"/>
    <property type="evidence" value="ECO:0007669"/>
    <property type="project" value="UniProtKB-SubCell"/>
</dbReference>
<proteinExistence type="inferred from homology"/>
<dbReference type="RefSeq" id="WP_109094485.1">
    <property type="nucleotide sequence ID" value="NZ_CAMELQ010000009.1"/>
</dbReference>
<dbReference type="Gene3D" id="2.40.50.140">
    <property type="entry name" value="Nucleic acid-binding proteins"/>
    <property type="match status" value="1"/>
</dbReference>
<protein>
    <recommendedName>
        <fullName evidence="6">Holliday junction branch migration complex subunit RuvA</fullName>
    </recommendedName>
</protein>
<dbReference type="SMART" id="SM00278">
    <property type="entry name" value="HhH1"/>
    <property type="match status" value="2"/>
</dbReference>
<dbReference type="GO" id="GO:0000400">
    <property type="term" value="F:four-way junction DNA binding"/>
    <property type="evidence" value="ECO:0007669"/>
    <property type="project" value="UniProtKB-UniRule"/>
</dbReference>
<dbReference type="InterPro" id="IPR003583">
    <property type="entry name" value="Hlx-hairpin-Hlx_DNA-bd_motif"/>
</dbReference>
<evidence type="ECO:0000313" key="8">
    <source>
        <dbReference type="EMBL" id="PWF24589.1"/>
    </source>
</evidence>
<evidence type="ECO:0000256" key="6">
    <source>
        <dbReference type="HAMAP-Rule" id="MF_00031"/>
    </source>
</evidence>
<organism evidence="8 9">
    <name type="scientific">Ancrocorticia populi</name>
    <dbReference type="NCBI Taxonomy" id="2175228"/>
    <lineage>
        <taxon>Bacteria</taxon>
        <taxon>Bacillati</taxon>
        <taxon>Actinomycetota</taxon>
        <taxon>Actinomycetes</taxon>
        <taxon>Actinomycetales</taxon>
        <taxon>Actinomycetaceae</taxon>
        <taxon>Ancrocorticia</taxon>
    </lineage>
</organism>
<dbReference type="GO" id="GO:0009379">
    <property type="term" value="C:Holliday junction helicase complex"/>
    <property type="evidence" value="ECO:0007669"/>
    <property type="project" value="InterPro"/>
</dbReference>
<dbReference type="GO" id="GO:0048476">
    <property type="term" value="C:Holliday junction resolvase complex"/>
    <property type="evidence" value="ECO:0007669"/>
    <property type="project" value="UniProtKB-UniRule"/>
</dbReference>
<dbReference type="GO" id="GO:0006281">
    <property type="term" value="P:DNA repair"/>
    <property type="evidence" value="ECO:0007669"/>
    <property type="project" value="UniProtKB-UniRule"/>
</dbReference>
<dbReference type="GO" id="GO:0006310">
    <property type="term" value="P:DNA recombination"/>
    <property type="evidence" value="ECO:0007669"/>
    <property type="project" value="UniProtKB-UniRule"/>
</dbReference>
<keyword evidence="2 6" id="KW-0227">DNA damage</keyword>
<keyword evidence="5 6" id="KW-0234">DNA repair</keyword>
<dbReference type="Proteomes" id="UP000245283">
    <property type="component" value="Unassembled WGS sequence"/>
</dbReference>
<gene>
    <name evidence="6" type="primary">ruvA</name>
    <name evidence="8" type="ORF">DD236_11225</name>
</gene>
<comment type="subunit">
    <text evidence="6">Homotetramer. Forms an RuvA(8)-RuvB(12)-Holliday junction (HJ) complex. HJ DNA is sandwiched between 2 RuvA tetramers; dsDNA enters through RuvA and exits via RuvB. An RuvB hexamer assembles on each DNA strand where it exits the tetramer. Each RuvB hexamer is contacted by two RuvA subunits (via domain III) on 2 adjacent RuvB subunits; this complex drives branch migration. In the full resolvosome a probable DNA-RuvA(4)-RuvB(12)-RuvC(2) complex forms which resolves the HJ.</text>
</comment>
<evidence type="ECO:0000256" key="1">
    <source>
        <dbReference type="ARBA" id="ARBA00022490"/>
    </source>
</evidence>
<evidence type="ECO:0000256" key="2">
    <source>
        <dbReference type="ARBA" id="ARBA00022763"/>
    </source>
</evidence>
<dbReference type="NCBIfam" id="TIGR00084">
    <property type="entry name" value="ruvA"/>
    <property type="match status" value="1"/>
</dbReference>
<keyword evidence="1 6" id="KW-0963">Cytoplasm</keyword>
<dbReference type="Gene3D" id="1.10.8.10">
    <property type="entry name" value="DNA helicase RuvA subunit, C-terminal domain"/>
    <property type="match status" value="1"/>
</dbReference>
<evidence type="ECO:0000256" key="4">
    <source>
        <dbReference type="ARBA" id="ARBA00023172"/>
    </source>
</evidence>
<comment type="caution">
    <text evidence="8">The sequence shown here is derived from an EMBL/GenBank/DDBJ whole genome shotgun (WGS) entry which is preliminary data.</text>
</comment>
<dbReference type="OrthoDB" id="5293449at2"/>
<comment type="domain">
    <text evidence="6">Has three domains with a flexible linker between the domains II and III and assumes an 'L' shape. Domain III is highly mobile and contacts RuvB.</text>
</comment>